<keyword evidence="1" id="KW-0812">Transmembrane</keyword>
<name>A0ABU6J0E4_9ACTN</name>
<feature type="transmembrane region" description="Helical" evidence="1">
    <location>
        <begin position="27"/>
        <end position="46"/>
    </location>
</feature>
<dbReference type="Proteomes" id="UP001343724">
    <property type="component" value="Unassembled WGS sequence"/>
</dbReference>
<keyword evidence="1" id="KW-1133">Transmembrane helix</keyword>
<protein>
    <recommendedName>
        <fullName evidence="4">Teichoic acid D-Ala incorporation-associated protein DltX</fullName>
    </recommendedName>
</protein>
<gene>
    <name evidence="2" type="ORF">VJ920_09415</name>
</gene>
<evidence type="ECO:0000256" key="1">
    <source>
        <dbReference type="SAM" id="Phobius"/>
    </source>
</evidence>
<sequence>MSPKKTRAEALQERAKSWLSAHPKTEGLLWFLAAFACIVLLVWFLGFSNFGAPPAFVYEQF</sequence>
<keyword evidence="3" id="KW-1185">Reference proteome</keyword>
<accession>A0ABU6J0E4</accession>
<evidence type="ECO:0000313" key="2">
    <source>
        <dbReference type="EMBL" id="MEC4295529.1"/>
    </source>
</evidence>
<comment type="caution">
    <text evidence="2">The sequence shown here is derived from an EMBL/GenBank/DDBJ whole genome shotgun (WGS) entry which is preliminary data.</text>
</comment>
<dbReference type="RefSeq" id="WP_326454974.1">
    <property type="nucleotide sequence ID" value="NZ_JAYMFH010000014.1"/>
</dbReference>
<reference evidence="2 3" key="1">
    <citation type="submission" date="2024-01" db="EMBL/GenBank/DDBJ databases">
        <title>novel species in genus Adlercreutzia.</title>
        <authorList>
            <person name="Liu X."/>
        </authorList>
    </citation>
    <scope>NUCLEOTIDE SEQUENCE [LARGE SCALE GENOMIC DNA]</scope>
    <source>
        <strain evidence="2 3">R22</strain>
    </source>
</reference>
<dbReference type="EMBL" id="JAYMFH010000014">
    <property type="protein sequence ID" value="MEC4295529.1"/>
    <property type="molecule type" value="Genomic_DNA"/>
</dbReference>
<keyword evidence="1" id="KW-0472">Membrane</keyword>
<organism evidence="2 3">
    <name type="scientific">Adlercreutzia shanghongiae</name>
    <dbReference type="NCBI Taxonomy" id="3111773"/>
    <lineage>
        <taxon>Bacteria</taxon>
        <taxon>Bacillati</taxon>
        <taxon>Actinomycetota</taxon>
        <taxon>Coriobacteriia</taxon>
        <taxon>Eggerthellales</taxon>
        <taxon>Eggerthellaceae</taxon>
        <taxon>Adlercreutzia</taxon>
    </lineage>
</organism>
<evidence type="ECO:0008006" key="4">
    <source>
        <dbReference type="Google" id="ProtNLM"/>
    </source>
</evidence>
<evidence type="ECO:0000313" key="3">
    <source>
        <dbReference type="Proteomes" id="UP001343724"/>
    </source>
</evidence>
<proteinExistence type="predicted"/>